<dbReference type="Pfam" id="PF00586">
    <property type="entry name" value="AIRS"/>
    <property type="match status" value="1"/>
</dbReference>
<evidence type="ECO:0000259" key="2">
    <source>
        <dbReference type="Pfam" id="PF00586"/>
    </source>
</evidence>
<feature type="binding site" evidence="1">
    <location>
        <position position="102"/>
    </location>
    <ligand>
        <name>ATP</name>
        <dbReference type="ChEBI" id="CHEBI:30616"/>
    </ligand>
</feature>
<dbReference type="GO" id="GO:0009228">
    <property type="term" value="P:thiamine biosynthetic process"/>
    <property type="evidence" value="ECO:0007669"/>
    <property type="project" value="UniProtKB-KW"/>
</dbReference>
<evidence type="ECO:0000313" key="4">
    <source>
        <dbReference type="EMBL" id="MBC5636395.1"/>
    </source>
</evidence>
<dbReference type="SUPFAM" id="SSF56042">
    <property type="entry name" value="PurM C-terminal domain-like"/>
    <property type="match status" value="1"/>
</dbReference>
<protein>
    <recommendedName>
        <fullName evidence="1">Thiamine-monophosphate kinase</fullName>
        <shortName evidence="1">TMP kinase</shortName>
        <shortName evidence="1">Thiamine-phosphate kinase</shortName>
        <ecNumber evidence="1">2.7.4.16</ecNumber>
    </recommendedName>
</protein>
<dbReference type="SUPFAM" id="SSF55326">
    <property type="entry name" value="PurM N-terminal domain-like"/>
    <property type="match status" value="1"/>
</dbReference>
<dbReference type="EC" id="2.7.4.16" evidence="1"/>
<dbReference type="GO" id="GO:0005524">
    <property type="term" value="F:ATP binding"/>
    <property type="evidence" value="ECO:0007669"/>
    <property type="project" value="UniProtKB-UniRule"/>
</dbReference>
<dbReference type="GO" id="GO:0009229">
    <property type="term" value="P:thiamine diphosphate biosynthetic process"/>
    <property type="evidence" value="ECO:0007669"/>
    <property type="project" value="UniProtKB-UniRule"/>
</dbReference>
<keyword evidence="1" id="KW-0479">Metal-binding</keyword>
<feature type="domain" description="PurM-like C-terminal" evidence="3">
    <location>
        <begin position="149"/>
        <end position="297"/>
    </location>
</feature>
<evidence type="ECO:0000313" key="5">
    <source>
        <dbReference type="Proteomes" id="UP000637359"/>
    </source>
</evidence>
<dbReference type="PANTHER" id="PTHR30270:SF0">
    <property type="entry name" value="THIAMINE-MONOPHOSPHATE KINASE"/>
    <property type="match status" value="1"/>
</dbReference>
<dbReference type="AlphaFoldDB" id="A0A923RH59"/>
<feature type="domain" description="PurM-like N-terminal" evidence="2">
    <location>
        <begin position="25"/>
        <end position="136"/>
    </location>
</feature>
<dbReference type="Gene3D" id="3.90.650.10">
    <property type="entry name" value="PurM-like C-terminal domain"/>
    <property type="match status" value="1"/>
</dbReference>
<feature type="binding site" evidence="1">
    <location>
        <position position="72"/>
    </location>
    <ligand>
        <name>Mg(2+)</name>
        <dbReference type="ChEBI" id="CHEBI:18420"/>
        <label>4</label>
    </ligand>
</feature>
<dbReference type="Pfam" id="PF02769">
    <property type="entry name" value="AIRS_C"/>
    <property type="match status" value="1"/>
</dbReference>
<keyword evidence="1" id="KW-0067">ATP-binding</keyword>
<keyword evidence="1" id="KW-0460">Magnesium</keyword>
<feature type="binding site" evidence="1">
    <location>
        <position position="27"/>
    </location>
    <ligand>
        <name>Mg(2+)</name>
        <dbReference type="ChEBI" id="CHEBI:18420"/>
        <label>3</label>
    </ligand>
</feature>
<dbReference type="InterPro" id="IPR036676">
    <property type="entry name" value="PurM-like_C_sf"/>
</dbReference>
<dbReference type="InterPro" id="IPR006283">
    <property type="entry name" value="ThiL-like"/>
</dbReference>
<dbReference type="CDD" id="cd02194">
    <property type="entry name" value="ThiL"/>
    <property type="match status" value="1"/>
</dbReference>
<dbReference type="PIRSF" id="PIRSF005303">
    <property type="entry name" value="Thiam_monoph_kin"/>
    <property type="match status" value="1"/>
</dbReference>
<feature type="binding site" evidence="1">
    <location>
        <position position="209"/>
    </location>
    <ligand>
        <name>Mg(2+)</name>
        <dbReference type="ChEBI" id="CHEBI:18420"/>
        <label>3</label>
    </ligand>
</feature>
<keyword evidence="1 4" id="KW-0808">Transferase</keyword>
<keyword evidence="1" id="KW-0547">Nucleotide-binding</keyword>
<accession>A0A923RH59</accession>
<feature type="binding site" evidence="1">
    <location>
        <position position="72"/>
    </location>
    <ligand>
        <name>Mg(2+)</name>
        <dbReference type="ChEBI" id="CHEBI:18420"/>
        <label>2</label>
    </ligand>
</feature>
<feature type="binding site" evidence="1">
    <location>
        <position position="211"/>
    </location>
    <ligand>
        <name>ATP</name>
        <dbReference type="ChEBI" id="CHEBI:30616"/>
    </ligand>
</feature>
<keyword evidence="1" id="KW-0784">Thiamine biosynthesis</keyword>
<dbReference type="RefSeq" id="WP_186869101.1">
    <property type="nucleotide sequence ID" value="NZ_JACOOL010000003.1"/>
</dbReference>
<dbReference type="HAMAP" id="MF_02128">
    <property type="entry name" value="TMP_kinase"/>
    <property type="match status" value="1"/>
</dbReference>
<comment type="miscellaneous">
    <text evidence="1">Reaction mechanism of ThiL seems to utilize a direct, inline transfer of the gamma-phosphate of ATP to TMP rather than a phosphorylated enzyme intermediate.</text>
</comment>
<reference evidence="4" key="1">
    <citation type="submission" date="2020-08" db="EMBL/GenBank/DDBJ databases">
        <title>Genome public.</title>
        <authorList>
            <person name="Liu C."/>
            <person name="Sun Q."/>
        </authorList>
    </citation>
    <scope>NUCLEOTIDE SEQUENCE</scope>
    <source>
        <strain evidence="4">BX22</strain>
    </source>
</reference>
<keyword evidence="1 4" id="KW-0418">Kinase</keyword>
<dbReference type="Gene3D" id="3.30.1330.10">
    <property type="entry name" value="PurM-like, N-terminal domain"/>
    <property type="match status" value="1"/>
</dbReference>
<feature type="binding site" evidence="1">
    <location>
        <position position="120"/>
    </location>
    <ligand>
        <name>Mg(2+)</name>
        <dbReference type="ChEBI" id="CHEBI:18420"/>
        <label>1</label>
    </ligand>
</feature>
<feature type="binding site" evidence="1">
    <location>
        <position position="145"/>
    </location>
    <ligand>
        <name>ATP</name>
        <dbReference type="ChEBI" id="CHEBI:30616"/>
    </ligand>
</feature>
<name>A0A923RH59_9BACI</name>
<evidence type="ECO:0000259" key="3">
    <source>
        <dbReference type="Pfam" id="PF02769"/>
    </source>
</evidence>
<dbReference type="InterPro" id="IPR016188">
    <property type="entry name" value="PurM-like_N"/>
</dbReference>
<comment type="function">
    <text evidence="1">Catalyzes the ATP-dependent phosphorylation of thiamine-monophosphate (TMP) to form thiamine-pyrophosphate (TPP), the active form of vitamin B1.</text>
</comment>
<dbReference type="Proteomes" id="UP000637359">
    <property type="component" value="Unassembled WGS sequence"/>
</dbReference>
<dbReference type="InterPro" id="IPR010918">
    <property type="entry name" value="PurM-like_C_dom"/>
</dbReference>
<comment type="caution">
    <text evidence="4">The sequence shown here is derived from an EMBL/GenBank/DDBJ whole genome shotgun (WGS) entry which is preliminary data.</text>
</comment>
<dbReference type="PANTHER" id="PTHR30270">
    <property type="entry name" value="THIAMINE-MONOPHOSPHATE KINASE"/>
    <property type="match status" value="1"/>
</dbReference>
<comment type="similarity">
    <text evidence="1">Belongs to the thiamine-monophosphate kinase family.</text>
</comment>
<dbReference type="EMBL" id="JACOOL010000003">
    <property type="protein sequence ID" value="MBC5636395.1"/>
    <property type="molecule type" value="Genomic_DNA"/>
</dbReference>
<gene>
    <name evidence="1 4" type="primary">thiL</name>
    <name evidence="4" type="ORF">H8S33_06075</name>
</gene>
<feature type="binding site" evidence="1">
    <location>
        <position position="43"/>
    </location>
    <ligand>
        <name>Mg(2+)</name>
        <dbReference type="ChEBI" id="CHEBI:18420"/>
        <label>2</label>
    </ligand>
</feature>
<feature type="binding site" evidence="1">
    <location>
        <position position="27"/>
    </location>
    <ligand>
        <name>Mg(2+)</name>
        <dbReference type="ChEBI" id="CHEBI:18420"/>
        <label>4</label>
    </ligand>
</feature>
<organism evidence="4 5">
    <name type="scientific">Ornithinibacillus hominis</name>
    <dbReference type="NCBI Taxonomy" id="2763055"/>
    <lineage>
        <taxon>Bacteria</taxon>
        <taxon>Bacillati</taxon>
        <taxon>Bacillota</taxon>
        <taxon>Bacilli</taxon>
        <taxon>Bacillales</taxon>
        <taxon>Bacillaceae</taxon>
        <taxon>Ornithinibacillus</taxon>
    </lineage>
</organism>
<feature type="binding site" evidence="1">
    <location>
        <position position="318"/>
    </location>
    <ligand>
        <name>substrate</name>
    </ligand>
</feature>
<comment type="caution">
    <text evidence="1">Lacks conserved residue(s) required for the propagation of feature annotation.</text>
</comment>
<dbReference type="GO" id="GO:0000287">
    <property type="term" value="F:magnesium ion binding"/>
    <property type="evidence" value="ECO:0007669"/>
    <property type="project" value="UniProtKB-UniRule"/>
</dbReference>
<keyword evidence="5" id="KW-1185">Reference proteome</keyword>
<comment type="pathway">
    <text evidence="1">Cofactor biosynthesis; thiamine diphosphate biosynthesis; thiamine diphosphate from thiamine phosphate: step 1/1.</text>
</comment>
<feature type="binding site" evidence="1">
    <location>
        <position position="43"/>
    </location>
    <ligand>
        <name>Mg(2+)</name>
        <dbReference type="ChEBI" id="CHEBI:18420"/>
        <label>1</label>
    </ligand>
</feature>
<comment type="catalytic activity">
    <reaction evidence="1">
        <text>thiamine phosphate + ATP = thiamine diphosphate + ADP</text>
        <dbReference type="Rhea" id="RHEA:15913"/>
        <dbReference type="ChEBI" id="CHEBI:30616"/>
        <dbReference type="ChEBI" id="CHEBI:37575"/>
        <dbReference type="ChEBI" id="CHEBI:58937"/>
        <dbReference type="ChEBI" id="CHEBI:456216"/>
        <dbReference type="EC" id="2.7.4.16"/>
    </reaction>
</comment>
<evidence type="ECO:0000256" key="1">
    <source>
        <dbReference type="HAMAP-Rule" id="MF_02128"/>
    </source>
</evidence>
<dbReference type="NCBIfam" id="TIGR01379">
    <property type="entry name" value="thiL"/>
    <property type="match status" value="1"/>
</dbReference>
<feature type="binding site" evidence="1">
    <location>
        <position position="50"/>
    </location>
    <ligand>
        <name>substrate</name>
    </ligand>
</feature>
<proteinExistence type="inferred from homology"/>
<dbReference type="InterPro" id="IPR036921">
    <property type="entry name" value="PurM-like_N_sf"/>
</dbReference>
<feature type="binding site" evidence="1">
    <location>
        <position position="259"/>
    </location>
    <ligand>
        <name>substrate</name>
    </ligand>
</feature>
<feature type="binding site" evidence="1">
    <location>
        <position position="212"/>
    </location>
    <ligand>
        <name>Mg(2+)</name>
        <dbReference type="ChEBI" id="CHEBI:18420"/>
        <label>5</label>
    </ligand>
</feature>
<dbReference type="GO" id="GO:0009030">
    <property type="term" value="F:thiamine-phosphate kinase activity"/>
    <property type="evidence" value="ECO:0007669"/>
    <property type="project" value="UniProtKB-UniRule"/>
</dbReference>
<sequence>MDEFSFIQSIQQSYYRQPTLLKGVGDDAAIIRPSGDDIVIAKDMLVEHVHFIKSTMKPYHIGYKALAANLSDIAAMGAIPAYYLVAISISNDWSNEELAEIYNGMKSLADRYKVDLIGGDTVSGTELVISITVIGYANRNISRLRSAAKEGDVVFVTGTLGDSQAGLHILQNAGTYKEEEYFKRRHQLPSPRVEFSLGLQQIDRVALNDISDGIASEAHELAESSKVGMVLIEDKIPVHPAYAQFDSNLQYNWKLFGGEDFELLGTVSRSDWELVKQRAQQLSLRLTEIGYVTDEKDAGKVFLQQENGKIIQLEKKGYNHLSR</sequence>
<feature type="binding site" evidence="1">
    <location>
        <position position="72"/>
    </location>
    <ligand>
        <name>Mg(2+)</name>
        <dbReference type="ChEBI" id="CHEBI:18420"/>
        <label>3</label>
    </ligand>
</feature>
<feature type="binding site" evidence="1">
    <location>
        <begin position="119"/>
        <end position="120"/>
    </location>
    <ligand>
        <name>ATP</name>
        <dbReference type="ChEBI" id="CHEBI:30616"/>
    </ligand>
</feature>